<sequence length="561" mass="62245">MARTPLKRRLAAIMATDVVGYSRLMEADEEATLASVKAMQEELIRPNVEREGGRVFKLMGDGTLAVFDSVNGAVECAIAIQGELMRQREGSRLVLRIGINLADVLVDGTDLFGDGVNVASRIEASAFPGGISITDGVYHQIAKRTGTDFVDGGERVLKNIDRPVRVWHWQPRYNGFVEEERPRPADGAIAKTAVRITAAPSTAPQQLDLAELVVSSLEDLLTEQRWLDVSRVGSASAALDGSAIRPYDYTVKIGIHGAGPFRVNAKFLHTNATPVMWSRAFDLPESYHFDVVELVAAEIGSLVQDKVLLVASEMIAKKPQSSWSADENFLYGRMLDSKHMLPEAEVFFLRATELDPGMIYAQASYAIALTYSFAQTGDFEHLRRADEIARIALRIDNNDALSHYAAALVHLLSRDYDGARSHYGKARDLAPSDLQIRADHAEMLHYLGDLEQADAEIGECFRLAKYPPVWFWVIRGIIRLHQGRFGSAIEDFENIPWRSWRTLILLAAAYALHGDEVRCRQYQTEALSLQPALGPELVRNTFPYRDQDALSKLLCAFVGTA</sequence>
<dbReference type="SMART" id="SM00028">
    <property type="entry name" value="TPR"/>
    <property type="match status" value="3"/>
</dbReference>
<keyword evidence="3" id="KW-1185">Reference proteome</keyword>
<gene>
    <name evidence="2" type="ORF">AS026_26070</name>
</gene>
<dbReference type="SUPFAM" id="SSF55073">
    <property type="entry name" value="Nucleotide cyclase"/>
    <property type="match status" value="1"/>
</dbReference>
<dbReference type="PROSITE" id="PS50125">
    <property type="entry name" value="GUANYLATE_CYCLASE_2"/>
    <property type="match status" value="1"/>
</dbReference>
<dbReference type="InterPro" id="IPR050697">
    <property type="entry name" value="Adenylyl/Guanylyl_Cyclase_3/4"/>
</dbReference>
<dbReference type="Proteomes" id="UP000068164">
    <property type="component" value="Unassembled WGS sequence"/>
</dbReference>
<dbReference type="PANTHER" id="PTHR43081:SF19">
    <property type="entry name" value="PH-SENSITIVE ADENYLATE CYCLASE RV1264"/>
    <property type="match status" value="1"/>
</dbReference>
<proteinExistence type="predicted"/>
<dbReference type="Gene3D" id="1.25.40.10">
    <property type="entry name" value="Tetratricopeptide repeat domain"/>
    <property type="match status" value="1"/>
</dbReference>
<evidence type="ECO:0000259" key="1">
    <source>
        <dbReference type="PROSITE" id="PS50125"/>
    </source>
</evidence>
<dbReference type="OrthoDB" id="54411at2"/>
<dbReference type="Gene3D" id="3.30.70.1230">
    <property type="entry name" value="Nucleotide cyclase"/>
    <property type="match status" value="1"/>
</dbReference>
<name>A0A109J159_9HYPH</name>
<protein>
    <submittedName>
        <fullName evidence="2">Adenylate cyclase</fullName>
    </submittedName>
</protein>
<evidence type="ECO:0000313" key="3">
    <source>
        <dbReference type="Proteomes" id="UP000068164"/>
    </source>
</evidence>
<evidence type="ECO:0000313" key="2">
    <source>
        <dbReference type="EMBL" id="KWV40392.1"/>
    </source>
</evidence>
<dbReference type="InterPro" id="IPR011990">
    <property type="entry name" value="TPR-like_helical_dom_sf"/>
</dbReference>
<dbReference type="CDD" id="cd07302">
    <property type="entry name" value="CHD"/>
    <property type="match status" value="1"/>
</dbReference>
<feature type="domain" description="Guanylate cyclase" evidence="1">
    <location>
        <begin position="12"/>
        <end position="123"/>
    </location>
</feature>
<dbReference type="GO" id="GO:0035556">
    <property type="term" value="P:intracellular signal transduction"/>
    <property type="evidence" value="ECO:0007669"/>
    <property type="project" value="InterPro"/>
</dbReference>
<reference evidence="2 3" key="1">
    <citation type="submission" date="2015-11" db="EMBL/GenBank/DDBJ databases">
        <title>Draft Genome Sequence of the Strain BR 10423 (Rhizobium sp.) isolated from nodules of Mimosa pudica.</title>
        <authorList>
            <person name="Barauna A.C."/>
            <person name="Zilli J.E."/>
            <person name="Simoes-Araujo J.L."/>
            <person name="Reis V.M."/>
            <person name="James E.K."/>
            <person name="Reis F.B.Jr."/>
            <person name="Rouws L.F."/>
            <person name="Passos S.R."/>
            <person name="Gois S.R."/>
        </authorList>
    </citation>
    <scope>NUCLEOTIDE SEQUENCE [LARGE SCALE GENOMIC DNA]</scope>
    <source>
        <strain evidence="2 3">BR10423</strain>
    </source>
</reference>
<dbReference type="InterPro" id="IPR019734">
    <property type="entry name" value="TPR_rpt"/>
</dbReference>
<dbReference type="GO" id="GO:0006171">
    <property type="term" value="P:cAMP biosynthetic process"/>
    <property type="evidence" value="ECO:0007669"/>
    <property type="project" value="TreeGrafter"/>
</dbReference>
<dbReference type="InterPro" id="IPR029787">
    <property type="entry name" value="Nucleotide_cyclase"/>
</dbReference>
<dbReference type="InterPro" id="IPR001054">
    <property type="entry name" value="A/G_cyclase"/>
</dbReference>
<dbReference type="AlphaFoldDB" id="A0A109J159"/>
<dbReference type="EMBL" id="LNCD01000148">
    <property type="protein sequence ID" value="KWV40392.1"/>
    <property type="molecule type" value="Genomic_DNA"/>
</dbReference>
<dbReference type="Pfam" id="PF00211">
    <property type="entry name" value="Guanylate_cyc"/>
    <property type="match status" value="1"/>
</dbReference>
<dbReference type="GO" id="GO:0004016">
    <property type="term" value="F:adenylate cyclase activity"/>
    <property type="evidence" value="ECO:0007669"/>
    <property type="project" value="UniProtKB-ARBA"/>
</dbReference>
<dbReference type="PANTHER" id="PTHR43081">
    <property type="entry name" value="ADENYLATE CYCLASE, TERMINAL-DIFFERENTIATION SPECIFIC-RELATED"/>
    <property type="match status" value="1"/>
</dbReference>
<accession>A0A109J159</accession>
<dbReference type="SUPFAM" id="SSF48452">
    <property type="entry name" value="TPR-like"/>
    <property type="match status" value="1"/>
</dbReference>
<organism evidence="2 3">
    <name type="scientific">Rhizobium altiplani</name>
    <dbReference type="NCBI Taxonomy" id="1864509"/>
    <lineage>
        <taxon>Bacteria</taxon>
        <taxon>Pseudomonadati</taxon>
        <taxon>Pseudomonadota</taxon>
        <taxon>Alphaproteobacteria</taxon>
        <taxon>Hyphomicrobiales</taxon>
        <taxon>Rhizobiaceae</taxon>
        <taxon>Rhizobium/Agrobacterium group</taxon>
        <taxon>Rhizobium</taxon>
    </lineage>
</organism>
<comment type="caution">
    <text evidence="2">The sequence shown here is derived from an EMBL/GenBank/DDBJ whole genome shotgun (WGS) entry which is preliminary data.</text>
</comment>